<proteinExistence type="predicted"/>
<dbReference type="AlphaFoldDB" id="A0A7R9CTB3"/>
<dbReference type="GO" id="GO:0008417">
    <property type="term" value="F:fucosyltransferase activity"/>
    <property type="evidence" value="ECO:0007669"/>
    <property type="project" value="InterPro"/>
</dbReference>
<name>A0A7R9CTB3_TIMPO</name>
<dbReference type="GO" id="GO:0032580">
    <property type="term" value="C:Golgi cisterna membrane"/>
    <property type="evidence" value="ECO:0007669"/>
    <property type="project" value="UniProtKB-SubCell"/>
</dbReference>
<evidence type="ECO:0000259" key="4">
    <source>
        <dbReference type="Pfam" id="PF17039"/>
    </source>
</evidence>
<feature type="transmembrane region" description="Helical" evidence="3">
    <location>
        <begin position="267"/>
        <end position="292"/>
    </location>
</feature>
<keyword evidence="3" id="KW-0812">Transmembrane</keyword>
<feature type="transmembrane region" description="Helical" evidence="3">
    <location>
        <begin position="67"/>
        <end position="90"/>
    </location>
</feature>
<dbReference type="PANTHER" id="PTHR48438">
    <property type="entry name" value="ALPHA-(1,3)-FUCOSYLTRANSFERASE C-RELATED"/>
    <property type="match status" value="1"/>
</dbReference>
<dbReference type="EMBL" id="OD001226">
    <property type="protein sequence ID" value="CAD7401077.1"/>
    <property type="molecule type" value="Genomic_DNA"/>
</dbReference>
<reference evidence="5" key="1">
    <citation type="submission" date="2020-11" db="EMBL/GenBank/DDBJ databases">
        <authorList>
            <person name="Tran Van P."/>
        </authorList>
    </citation>
    <scope>NUCLEOTIDE SEQUENCE</scope>
</reference>
<organism evidence="5">
    <name type="scientific">Timema poppense</name>
    <name type="common">Walking stick</name>
    <dbReference type="NCBI Taxonomy" id="170557"/>
    <lineage>
        <taxon>Eukaryota</taxon>
        <taxon>Metazoa</taxon>
        <taxon>Ecdysozoa</taxon>
        <taxon>Arthropoda</taxon>
        <taxon>Hexapoda</taxon>
        <taxon>Insecta</taxon>
        <taxon>Pterygota</taxon>
        <taxon>Neoptera</taxon>
        <taxon>Polyneoptera</taxon>
        <taxon>Phasmatodea</taxon>
        <taxon>Timematodea</taxon>
        <taxon>Timematoidea</taxon>
        <taxon>Timematidae</taxon>
        <taxon>Timema</taxon>
    </lineage>
</organism>
<dbReference type="SUPFAM" id="SSF53756">
    <property type="entry name" value="UDP-Glycosyltransferase/glycogen phosphorylase"/>
    <property type="match status" value="1"/>
</dbReference>
<protein>
    <recommendedName>
        <fullName evidence="4">Fucosyltransferase N-terminal domain-containing protein</fullName>
    </recommendedName>
</protein>
<evidence type="ECO:0000313" key="5">
    <source>
        <dbReference type="EMBL" id="CAD7401077.1"/>
    </source>
</evidence>
<dbReference type="InterPro" id="IPR001503">
    <property type="entry name" value="Glyco_trans_10"/>
</dbReference>
<keyword evidence="3" id="KW-1133">Transmembrane helix</keyword>
<evidence type="ECO:0000256" key="1">
    <source>
        <dbReference type="ARBA" id="ARBA00004447"/>
    </source>
</evidence>
<feature type="transmembrane region" description="Helical" evidence="3">
    <location>
        <begin position="394"/>
        <end position="412"/>
    </location>
</feature>
<dbReference type="InterPro" id="IPR031481">
    <property type="entry name" value="Glyco_tran_10_N"/>
</dbReference>
<dbReference type="Pfam" id="PF17039">
    <property type="entry name" value="Glyco_tran_10_N"/>
    <property type="match status" value="1"/>
</dbReference>
<keyword evidence="3" id="KW-0472">Membrane</keyword>
<evidence type="ECO:0000256" key="3">
    <source>
        <dbReference type="SAM" id="Phobius"/>
    </source>
</evidence>
<sequence length="501" mass="55415">MDAAEDAVLMAESEIRPLDLKNEIVLHYSPSIQKGLDNLYIKLVDLQSRADTVLSKKMKKMSLRQSFILFLCHKTICIGFVLFCFCSYWLMYSTDLTWLWQLNLQVMRGPNPDFKKDNLKTILLWNDFFNSKHFGFGVGREPFINAGCPVTNCTIVDRSDGYLPLPIEDFNAIWFHMVDSSGVHFPLKRNKHQRYIYFALESPVTMKTLYKTIPIPPDFFNWSMTYRRDSDIHFPYGWVSPISKKSPMPAMPDTKIPIWMEPDFSQLIATVGGVASTFVSMVVCSTVTTSLLSRPVLSGPRMSFWPAVVSFTDVVVLLTPPGSLRKVVVVVRFADIGALVVVVKELVRAEEICLFAVSFTCLFVTGCLARNAIVETGTLGLLGTPLTGAVFGRAVGLLTVLVILFVVVVCLADAATDVLLIGEDNAFVVAALVVVDTNLLEAAGAGALVTIGLTASPFISEGFFSVDVGLVREADKGLGLEEPTVVFDNQAYLLRHLHSVN</sequence>
<gene>
    <name evidence="5" type="ORF">TPSB3V08_LOCUS2923</name>
</gene>
<comment type="subcellular location">
    <subcellularLocation>
        <location evidence="1">Golgi apparatus</location>
        <location evidence="1">Golgi stack membrane</location>
        <topology evidence="1">Single-pass type II membrane protein</topology>
    </subcellularLocation>
</comment>
<keyword evidence="2" id="KW-0333">Golgi apparatus</keyword>
<dbReference type="PANTHER" id="PTHR48438:SF1">
    <property type="entry name" value="ALPHA-(1,3)-FUCOSYLTRANSFERASE C-RELATED"/>
    <property type="match status" value="1"/>
</dbReference>
<feature type="transmembrane region" description="Helical" evidence="3">
    <location>
        <begin position="354"/>
        <end position="374"/>
    </location>
</feature>
<accession>A0A7R9CTB3</accession>
<evidence type="ECO:0000256" key="2">
    <source>
        <dbReference type="ARBA" id="ARBA00023034"/>
    </source>
</evidence>
<feature type="domain" description="Fucosyltransferase N-terminal" evidence="4">
    <location>
        <begin position="118"/>
        <end position="237"/>
    </location>
</feature>